<dbReference type="AlphaFoldDB" id="A0A0K6HM27"/>
<sequence>MFCERSVPQFPFPAAALLLASGLALAACNSASQTERAIAGAAVGGAAGTGAGWLLGGNAGAAVAGGMVGAAGGGLIGALTPGKCVKRGPDGIYYRLPCPE</sequence>
<feature type="signal peptide" evidence="1">
    <location>
        <begin position="1"/>
        <end position="26"/>
    </location>
</feature>
<reference evidence="3" key="1">
    <citation type="submission" date="2015-08" db="EMBL/GenBank/DDBJ databases">
        <authorList>
            <person name="Varghese N."/>
        </authorList>
    </citation>
    <scope>NUCLEOTIDE SEQUENCE [LARGE SCALE GENOMIC DNA]</scope>
    <source>
        <strain evidence="3">DSM 23407</strain>
    </source>
</reference>
<feature type="chain" id="PRO_5005504575" description="Glycine zipper" evidence="1">
    <location>
        <begin position="27"/>
        <end position="100"/>
    </location>
</feature>
<dbReference type="Proteomes" id="UP000183900">
    <property type="component" value="Unassembled WGS sequence"/>
</dbReference>
<dbReference type="EMBL" id="CYHE01000001">
    <property type="protein sequence ID" value="CUA91858.1"/>
    <property type="molecule type" value="Genomic_DNA"/>
</dbReference>
<evidence type="ECO:0000313" key="3">
    <source>
        <dbReference type="Proteomes" id="UP000183900"/>
    </source>
</evidence>
<evidence type="ECO:0000313" key="2">
    <source>
        <dbReference type="EMBL" id="CUA91858.1"/>
    </source>
</evidence>
<accession>A0A0K6HM27</accession>
<evidence type="ECO:0008006" key="4">
    <source>
        <dbReference type="Google" id="ProtNLM"/>
    </source>
</evidence>
<proteinExistence type="predicted"/>
<dbReference type="PROSITE" id="PS51257">
    <property type="entry name" value="PROKAR_LIPOPROTEIN"/>
    <property type="match status" value="1"/>
</dbReference>
<keyword evidence="3" id="KW-1185">Reference proteome</keyword>
<evidence type="ECO:0000256" key="1">
    <source>
        <dbReference type="SAM" id="SignalP"/>
    </source>
</evidence>
<gene>
    <name evidence="2" type="ORF">Ga0061067_101134</name>
</gene>
<name>A0A0K6HM27_9HYPH</name>
<keyword evidence="1" id="KW-0732">Signal</keyword>
<organism evidence="2 3">
    <name type="scientific">Pannonibacter indicus</name>
    <dbReference type="NCBI Taxonomy" id="466044"/>
    <lineage>
        <taxon>Bacteria</taxon>
        <taxon>Pseudomonadati</taxon>
        <taxon>Pseudomonadota</taxon>
        <taxon>Alphaproteobacteria</taxon>
        <taxon>Hyphomicrobiales</taxon>
        <taxon>Stappiaceae</taxon>
        <taxon>Pannonibacter</taxon>
    </lineage>
</organism>
<protein>
    <recommendedName>
        <fullName evidence="4">Glycine zipper</fullName>
    </recommendedName>
</protein>